<proteinExistence type="predicted"/>
<evidence type="ECO:0000313" key="1">
    <source>
        <dbReference type="EMBL" id="CCD74509.1"/>
    </source>
</evidence>
<sequence length="204" mass="22721">MALVMMGVRAKTVKKANEVDQRVICYRNCDVGCGTDNVCHQRCKKSCGYPPLINFQYSDTRANEVDQRVICYRNCDVGCGTDNACHQRCKKTCGEGRLNSSLHIGGKRRNGSLLKGVSKLSVSGAQFFFCLVDKDIFSDVGIRDEDEGCYVHSAEKLVCGLDIVVTTRCEGLSPEQQANGVVQSEERFLTTKNGFIKKERWSKK</sequence>
<name>I0J3E9_ARAHH</name>
<dbReference type="AlphaFoldDB" id="I0J3E9"/>
<reference evidence="1" key="1">
    <citation type="journal article" date="2013" name="New Phytol.">
        <title>Plant Defensin type 1 (PDF1): protein promiscuity and expression variation within the Arabidopsis genus shed light on zinc tolerance acquisition in Arabidopsis halleri.</title>
        <authorList>
            <person name="Shahzad Z."/>
            <person name="Ranwez V."/>
            <person name="Fizames C."/>
            <person name="Marques L."/>
            <person name="Le Martret B."/>
            <person name="Alassimone J."/>
            <person name="Gode C."/>
            <person name="Lacombe E."/>
            <person name="Castillo T."/>
            <person name="Saumitou-Laprade P."/>
            <person name="Berthomieu P."/>
            <person name="Gosti F."/>
        </authorList>
    </citation>
    <scope>NUCLEOTIDE SEQUENCE</scope>
    <source>
        <tissue evidence="1">Leaves</tissue>
    </source>
</reference>
<dbReference type="EMBL" id="HE601750">
    <property type="protein sequence ID" value="CCD74509.1"/>
    <property type="molecule type" value="Genomic_DNA"/>
</dbReference>
<organism evidence="1">
    <name type="scientific">Arabidopsis halleri subsp. halleri</name>
    <name type="common">Arabis halleri</name>
    <dbReference type="NCBI Taxonomy" id="81971"/>
    <lineage>
        <taxon>Eukaryota</taxon>
        <taxon>Viridiplantae</taxon>
        <taxon>Streptophyta</taxon>
        <taxon>Embryophyta</taxon>
        <taxon>Tracheophyta</taxon>
        <taxon>Spermatophyta</taxon>
        <taxon>Magnoliopsida</taxon>
        <taxon>eudicotyledons</taxon>
        <taxon>Gunneridae</taxon>
        <taxon>Pentapetalae</taxon>
        <taxon>rosids</taxon>
        <taxon>malvids</taxon>
        <taxon>Brassicales</taxon>
        <taxon>Brassicaceae</taxon>
        <taxon>Camelineae</taxon>
        <taxon>Arabidopsis</taxon>
    </lineage>
</organism>
<accession>I0J3E9</accession>
<protein>
    <submittedName>
        <fullName evidence="1">Uncharacterized protein</fullName>
    </submittedName>
</protein>